<dbReference type="GO" id="GO:0032259">
    <property type="term" value="P:methylation"/>
    <property type="evidence" value="ECO:0007669"/>
    <property type="project" value="UniProtKB-KW"/>
</dbReference>
<evidence type="ECO:0000259" key="5">
    <source>
        <dbReference type="Pfam" id="PF08100"/>
    </source>
</evidence>
<dbReference type="PIRSF" id="PIRSF005739">
    <property type="entry name" value="O-mtase"/>
    <property type="match status" value="1"/>
</dbReference>
<reference evidence="6 7" key="1">
    <citation type="submission" date="2024-01" db="EMBL/GenBank/DDBJ databases">
        <title>Genome assemblies of Stephania.</title>
        <authorList>
            <person name="Yang L."/>
        </authorList>
    </citation>
    <scope>NUCLEOTIDE SEQUENCE [LARGE SCALE GENOMIC DNA]</scope>
    <source>
        <strain evidence="6">YNDBR</strain>
        <tissue evidence="6">Leaf</tissue>
    </source>
</reference>
<accession>A0AAP0ERK0</accession>
<dbReference type="FunFam" id="1.10.10.10:FF:000357">
    <property type="entry name" value="Caffeic acid 3-O-methyltransferase"/>
    <property type="match status" value="1"/>
</dbReference>
<dbReference type="InterPro" id="IPR029063">
    <property type="entry name" value="SAM-dependent_MTases_sf"/>
</dbReference>
<protein>
    <submittedName>
        <fullName evidence="6">Uncharacterized protein</fullName>
    </submittedName>
</protein>
<dbReference type="Proteomes" id="UP001420932">
    <property type="component" value="Unassembled WGS sequence"/>
</dbReference>
<evidence type="ECO:0000259" key="4">
    <source>
        <dbReference type="Pfam" id="PF00891"/>
    </source>
</evidence>
<evidence type="ECO:0000313" key="6">
    <source>
        <dbReference type="EMBL" id="KAK9098089.1"/>
    </source>
</evidence>
<dbReference type="GO" id="GO:0008171">
    <property type="term" value="F:O-methyltransferase activity"/>
    <property type="evidence" value="ECO:0007669"/>
    <property type="project" value="InterPro"/>
</dbReference>
<dbReference type="SUPFAM" id="SSF53335">
    <property type="entry name" value="S-adenosyl-L-methionine-dependent methyltransferases"/>
    <property type="match status" value="1"/>
</dbReference>
<dbReference type="EMBL" id="JBBNAF010000011">
    <property type="protein sequence ID" value="KAK9098089.1"/>
    <property type="molecule type" value="Genomic_DNA"/>
</dbReference>
<keyword evidence="7" id="KW-1185">Reference proteome</keyword>
<evidence type="ECO:0000256" key="2">
    <source>
        <dbReference type="ARBA" id="ARBA00022679"/>
    </source>
</evidence>
<dbReference type="GO" id="GO:0046983">
    <property type="term" value="F:protein dimerization activity"/>
    <property type="evidence" value="ECO:0007669"/>
    <property type="project" value="InterPro"/>
</dbReference>
<dbReference type="Pfam" id="PF08100">
    <property type="entry name" value="Dimerisation"/>
    <property type="match status" value="1"/>
</dbReference>
<gene>
    <name evidence="6" type="ORF">Syun_025134</name>
</gene>
<dbReference type="Pfam" id="PF00891">
    <property type="entry name" value="Methyltransf_2"/>
    <property type="match status" value="1"/>
</dbReference>
<evidence type="ECO:0000256" key="1">
    <source>
        <dbReference type="ARBA" id="ARBA00022603"/>
    </source>
</evidence>
<dbReference type="InterPro" id="IPR036390">
    <property type="entry name" value="WH_DNA-bd_sf"/>
</dbReference>
<evidence type="ECO:0000313" key="7">
    <source>
        <dbReference type="Proteomes" id="UP001420932"/>
    </source>
</evidence>
<name>A0AAP0ERK0_9MAGN</name>
<dbReference type="InterPro" id="IPR016461">
    <property type="entry name" value="COMT-like"/>
</dbReference>
<proteinExistence type="predicted"/>
<keyword evidence="3" id="KW-0949">S-adenosyl-L-methionine</keyword>
<dbReference type="InterPro" id="IPR012967">
    <property type="entry name" value="COMT_dimerisation"/>
</dbReference>
<dbReference type="PANTHER" id="PTHR11746">
    <property type="entry name" value="O-METHYLTRANSFERASE"/>
    <property type="match status" value="1"/>
</dbReference>
<sequence>MDSTKLQKPKNESVGDDEDFLFAEQIIYVSILPMVVRAAIKLNVFEIINSATSSTADHLSASEIASQIPNNKNPDAHIILDRMLRFLASHSLLTCTINNGTTGEVERLYGLTPASKYFVKNEDGASLAPTLVSMHNERALDCWLYLDEAVLEPGLSTIDKAYGMNGYEYLANNAVESELFNQSMSDHTMVVMRKIIDKYRGFDGLKVVVDVGGGVGTNINMIVSKYPTIKGINFELPHVVEAAPSFPGVEHVGGDMFASVPNGDAIFMKWVLNTWSDEQCLKLLKNCYEALPRNGKVIVVEKILSTIPEPNNATRITYASDLSMMAFSPKSKERTETEFRELAKGSGFAGIRLACNTCNFWVIEFLK</sequence>
<feature type="domain" description="O-methyltransferase dimerisation" evidence="5">
    <location>
        <begin position="27"/>
        <end position="120"/>
    </location>
</feature>
<feature type="domain" description="O-methyltransferase C-terminal" evidence="4">
    <location>
        <begin position="143"/>
        <end position="349"/>
    </location>
</feature>
<dbReference type="PROSITE" id="PS51683">
    <property type="entry name" value="SAM_OMT_II"/>
    <property type="match status" value="1"/>
</dbReference>
<dbReference type="SUPFAM" id="SSF46785">
    <property type="entry name" value="Winged helix' DNA-binding domain"/>
    <property type="match status" value="1"/>
</dbReference>
<dbReference type="Gene3D" id="1.10.10.10">
    <property type="entry name" value="Winged helix-like DNA-binding domain superfamily/Winged helix DNA-binding domain"/>
    <property type="match status" value="1"/>
</dbReference>
<dbReference type="InterPro" id="IPR036388">
    <property type="entry name" value="WH-like_DNA-bd_sf"/>
</dbReference>
<dbReference type="Gene3D" id="3.40.50.150">
    <property type="entry name" value="Vaccinia Virus protein VP39"/>
    <property type="match status" value="1"/>
</dbReference>
<organism evidence="6 7">
    <name type="scientific">Stephania yunnanensis</name>
    <dbReference type="NCBI Taxonomy" id="152371"/>
    <lineage>
        <taxon>Eukaryota</taxon>
        <taxon>Viridiplantae</taxon>
        <taxon>Streptophyta</taxon>
        <taxon>Embryophyta</taxon>
        <taxon>Tracheophyta</taxon>
        <taxon>Spermatophyta</taxon>
        <taxon>Magnoliopsida</taxon>
        <taxon>Ranunculales</taxon>
        <taxon>Menispermaceae</taxon>
        <taxon>Menispermoideae</taxon>
        <taxon>Cissampelideae</taxon>
        <taxon>Stephania</taxon>
    </lineage>
</organism>
<keyword evidence="2" id="KW-0808">Transferase</keyword>
<evidence type="ECO:0000256" key="3">
    <source>
        <dbReference type="ARBA" id="ARBA00022691"/>
    </source>
</evidence>
<comment type="caution">
    <text evidence="6">The sequence shown here is derived from an EMBL/GenBank/DDBJ whole genome shotgun (WGS) entry which is preliminary data.</text>
</comment>
<dbReference type="FunFam" id="3.40.50.150:FF:000061">
    <property type="entry name" value="Caffeic acid O-methyltransferase"/>
    <property type="match status" value="1"/>
</dbReference>
<dbReference type="InterPro" id="IPR001077">
    <property type="entry name" value="COMT_C"/>
</dbReference>
<dbReference type="AlphaFoldDB" id="A0AAP0ERK0"/>
<keyword evidence="1" id="KW-0489">Methyltransferase</keyword>